<dbReference type="GO" id="GO:0050667">
    <property type="term" value="P:homocysteine metabolic process"/>
    <property type="evidence" value="ECO:0007669"/>
    <property type="project" value="TreeGrafter"/>
</dbReference>
<feature type="binding site" evidence="21 23">
    <location>
        <position position="290"/>
    </location>
    <ligand>
        <name>Zn(2+)</name>
        <dbReference type="ChEBI" id="CHEBI:29105"/>
    </ligand>
</feature>
<keyword evidence="9 20" id="KW-0028">Amino-acid biosynthesis</keyword>
<dbReference type="InterPro" id="IPR006158">
    <property type="entry name" value="Cobalamin-bd"/>
</dbReference>
<keyword evidence="13 20" id="KW-0479">Metal-binding</keyword>
<dbReference type="InterPro" id="IPR036594">
    <property type="entry name" value="Meth_synthase_dom"/>
</dbReference>
<reference evidence="30" key="1">
    <citation type="submission" date="2016-11" db="EMBL/GenBank/DDBJ databases">
        <title>Comparative genomic and phenotypic analysis of Granulibacter bethesdensis clinical isolates from patients with chronic granulomatous disease.</title>
        <authorList>
            <person name="Zarember K.A."/>
            <person name="Porcella S.F."/>
            <person name="Chu J."/>
            <person name="Ding L."/>
            <person name="Dahlstrom E."/>
            <person name="Barbian K."/>
            <person name="Martens C."/>
            <person name="Sykora L."/>
            <person name="Kramer S."/>
            <person name="Pettinato A.M."/>
            <person name="Hong H."/>
            <person name="Wald G."/>
            <person name="Berg L.J."/>
            <person name="Rogge L.S."/>
            <person name="Greenberg D.E."/>
            <person name="Falcone E.L."/>
            <person name="Neves J.F."/>
            <person name="Simoes M.J."/>
            <person name="Casal M."/>
            <person name="Rodriguez-Lopez F.C."/>
            <person name="Zelazny A."/>
            <person name="Gallin J.I."/>
            <person name="Holland S.M."/>
        </authorList>
    </citation>
    <scope>NUCLEOTIDE SEQUENCE [LARGE SCALE GENOMIC DNA]</scope>
    <source>
        <strain evidence="30">NIH9.1</strain>
    </source>
</reference>
<dbReference type="SUPFAM" id="SSF51717">
    <property type="entry name" value="Dihydropteroate synthetase-like"/>
    <property type="match status" value="1"/>
</dbReference>
<evidence type="ECO:0000256" key="22">
    <source>
        <dbReference type="PIRSR" id="PIRSR000381-2"/>
    </source>
</evidence>
<evidence type="ECO:0000256" key="3">
    <source>
        <dbReference type="ARBA" id="ARBA00001956"/>
    </source>
</evidence>
<evidence type="ECO:0000256" key="16">
    <source>
        <dbReference type="ARBA" id="ARBA00023167"/>
    </source>
</evidence>
<accession>A0AAC9P7W7</accession>
<dbReference type="PROSITE" id="PS50974">
    <property type="entry name" value="ADOMET_ACTIVATION"/>
    <property type="match status" value="1"/>
</dbReference>
<evidence type="ECO:0000256" key="12">
    <source>
        <dbReference type="ARBA" id="ARBA00022691"/>
    </source>
</evidence>
<comment type="cofactor">
    <cofactor evidence="3 20 21">
        <name>methylcob(III)alamin</name>
        <dbReference type="ChEBI" id="CHEBI:28115"/>
    </cofactor>
</comment>
<dbReference type="CDD" id="cd02069">
    <property type="entry name" value="methionine_synthase_B12_BD"/>
    <property type="match status" value="1"/>
</dbReference>
<feature type="binding site" description="axial binding residue" evidence="21">
    <location>
        <position position="734"/>
    </location>
    <ligand>
        <name>methylcob(III)alamin</name>
        <dbReference type="ChEBI" id="CHEBI:28115"/>
    </ligand>
    <ligandPart>
        <name>Co</name>
        <dbReference type="ChEBI" id="CHEBI:27638"/>
    </ligandPart>
</feature>
<evidence type="ECO:0000256" key="15">
    <source>
        <dbReference type="ARBA" id="ARBA00022833"/>
    </source>
</evidence>
<feature type="binding site" evidence="22">
    <location>
        <position position="1106"/>
    </location>
    <ligand>
        <name>S-adenosyl-L-methionine</name>
        <dbReference type="ChEBI" id="CHEBI:59789"/>
    </ligand>
</feature>
<evidence type="ECO:0000256" key="21">
    <source>
        <dbReference type="PIRSR" id="PIRSR000381-1"/>
    </source>
</evidence>
<dbReference type="SUPFAM" id="SSF56507">
    <property type="entry name" value="Methionine synthase activation domain-like"/>
    <property type="match status" value="1"/>
</dbReference>
<evidence type="ECO:0000313" key="30">
    <source>
        <dbReference type="Proteomes" id="UP000182373"/>
    </source>
</evidence>
<evidence type="ECO:0000256" key="9">
    <source>
        <dbReference type="ARBA" id="ARBA00022605"/>
    </source>
</evidence>
<dbReference type="InterPro" id="IPR004223">
    <property type="entry name" value="VitB12-dep_Met_synth_activ_dom"/>
</dbReference>
<feature type="binding site" evidence="22">
    <location>
        <position position="779"/>
    </location>
    <ligand>
        <name>methylcob(III)alamin</name>
        <dbReference type="ChEBI" id="CHEBI:28115"/>
    </ligand>
</feature>
<evidence type="ECO:0000256" key="13">
    <source>
        <dbReference type="ARBA" id="ARBA00022723"/>
    </source>
</evidence>
<protein>
    <recommendedName>
        <fullName evidence="7 19">Methionine synthase</fullName>
        <ecNumber evidence="6 19">2.1.1.13</ecNumber>
    </recommendedName>
    <alternativeName>
        <fullName evidence="20">5-methyltetrahydrofolate--homocysteine methyltransferase</fullName>
    </alternativeName>
</protein>
<dbReference type="InterPro" id="IPR036724">
    <property type="entry name" value="Cobalamin-bd_sf"/>
</dbReference>
<sequence>MSRPHLLDALRDQVLLCDGGMGSRVQALDLDVERDYLGKENCTEILNLSRPDLVREIHRGYYEAGADMVETNSFGGSPVTLGEFELGDRAREINRIAAELAREAADSFSDGRHRYVVGSIGPGTKLPSLGNIDYDPLEAGLAEQCRGLIDGGVDAFLIETCQDTLQIKAAVNGAKKARAELGVDTPIFVQVTVETTGTLLVGPDIAAAATVIHAMDVPLIGLNCATGPQEMAEHVKWLAANWTGLISMQPNAGLPELVDGQTHYPLSPEEMASWVERYVSEDGVNLIGGCCGTNVPHIRALDAMLRRRAGARLRPAPVKRNAIWVPSVASLYGQTSLRQENAYFSIGERCNANGSKKWREAQEQHDWDTCISMGREQVGEGSNALDICTAFVGRNEGLEMDEVIRRFTSSVNAPLVIDSTETPVIEAALKLHGGKPIINSINFEDGEHAAEERMILARKFGAAVIALTIDEEGMAKTPERKLAIAERLVQFACEKHGLPQSDLLIDPLTFTIATGNEDDRKLGEWTLEGIRMIREKFPEIQIILGLSNISFGLNPAARAVLNSVFLDHAVRAGMTGAIVHVSKIRPLHQIPAEEVKVMEDLIFDRRTEDYDPLQRLLEMFADRKAADAVKKTRAATVEGRLKDRIVDGDRKGLTDELDEALKTHAPLDIINTILLDGMKVVGELFGAGKMQLPFVLQSAETMKAAVAYLEPMMERVEGQQKGTIVLATVKGDVHDIGKNLVDIILTNNGYRVVNLGIKVPLADMVAAVKEHRAHAIGMSGLLVKSTVIMRENLEEMSRQGVDVPVLLGGAALTRNYVEDDCVAAYASGRVAYARDAFDGLHLMDKVTGNAFDDYLSAIQQKRKGKSRNQSRTLGKADARAFQPVDLNATRARRHRLTHAVPAIEPPFWGARVVEATPKAIIPFLNERSLYQFQWGFRKQGRSLDDFLGWAKQELRPVMKRMLALCEEQDILKPQAAYGYWKAAGQGNDLILFEQDGSTELCRFSLPRQPKEDGECIADFFRDVDDAERDVVGLQVVTVGQKASDMARVWFEEDRYQDYLYLHGLSVEMAEAMAEYVHKRIRAECGFAAEDERDMEKMLAQGYRGSRYSFGYPACPKLEDQEPILKLLQAERIGVDLSDEYQLHPEQSTSALVVLNPHAKYFSV</sequence>
<evidence type="ECO:0000256" key="8">
    <source>
        <dbReference type="ARBA" id="ARBA00022603"/>
    </source>
</evidence>
<keyword evidence="14" id="KW-0677">Repeat</keyword>
<evidence type="ECO:0000256" key="10">
    <source>
        <dbReference type="ARBA" id="ARBA00022628"/>
    </source>
</evidence>
<gene>
    <name evidence="29" type="ORF">GbCGDNIH9_0151</name>
</gene>
<dbReference type="AlphaFoldDB" id="A0AAC9P7W7"/>
<dbReference type="Gene3D" id="3.20.20.20">
    <property type="entry name" value="Dihydropteroate synthase-like"/>
    <property type="match status" value="1"/>
</dbReference>
<name>A0AAC9P7W7_9PROT</name>
<dbReference type="PROSITE" id="PS51337">
    <property type="entry name" value="B12_BINDING_NTER"/>
    <property type="match status" value="1"/>
</dbReference>
<evidence type="ECO:0000256" key="18">
    <source>
        <dbReference type="ARBA" id="ARBA00025552"/>
    </source>
</evidence>
<dbReference type="Gene3D" id="3.40.50.280">
    <property type="entry name" value="Cobalamin-binding domain"/>
    <property type="match status" value="1"/>
</dbReference>
<feature type="binding site" evidence="21 23">
    <location>
        <position position="291"/>
    </location>
    <ligand>
        <name>Zn(2+)</name>
        <dbReference type="ChEBI" id="CHEBI:29105"/>
    </ligand>
</feature>
<keyword evidence="11 20" id="KW-0808">Transferase</keyword>
<dbReference type="InterPro" id="IPR036589">
    <property type="entry name" value="HCY_dom_sf"/>
</dbReference>
<dbReference type="GO" id="GO:0032259">
    <property type="term" value="P:methylation"/>
    <property type="evidence" value="ECO:0007669"/>
    <property type="project" value="UniProtKB-KW"/>
</dbReference>
<feature type="binding site" evidence="21 23">
    <location>
        <position position="224"/>
    </location>
    <ligand>
        <name>Zn(2+)</name>
        <dbReference type="ChEBI" id="CHEBI:29105"/>
    </ligand>
</feature>
<dbReference type="InterPro" id="IPR011822">
    <property type="entry name" value="MetH"/>
</dbReference>
<evidence type="ECO:0000256" key="7">
    <source>
        <dbReference type="ARBA" id="ARBA00013998"/>
    </source>
</evidence>
<keyword evidence="15 20" id="KW-0862">Zinc</keyword>
<dbReference type="Pfam" id="PF02574">
    <property type="entry name" value="S-methyl_trans"/>
    <property type="match status" value="1"/>
</dbReference>
<evidence type="ECO:0000259" key="27">
    <source>
        <dbReference type="PROSITE" id="PS51332"/>
    </source>
</evidence>
<dbReference type="Pfam" id="PF00809">
    <property type="entry name" value="Pterin_bind"/>
    <property type="match status" value="1"/>
</dbReference>
<dbReference type="Gene3D" id="1.10.1240.10">
    <property type="entry name" value="Methionine synthase domain"/>
    <property type="match status" value="1"/>
</dbReference>
<feature type="binding site" evidence="22">
    <location>
        <begin position="731"/>
        <end position="735"/>
    </location>
    <ligand>
        <name>methylcob(III)alamin</name>
        <dbReference type="ChEBI" id="CHEBI:28115"/>
    </ligand>
</feature>
<evidence type="ECO:0000256" key="20">
    <source>
        <dbReference type="PIRNR" id="PIRNR000381"/>
    </source>
</evidence>
<feature type="domain" description="B12-binding N-terminal" evidence="28">
    <location>
        <begin position="628"/>
        <end position="721"/>
    </location>
</feature>
<proteinExistence type="inferred from homology"/>
<comment type="function">
    <text evidence="18 20">Catalyzes the transfer of a methyl group from methyl-cobalamin to homocysteine, yielding enzyme-bound cob(I)alamin and methionine. Subsequently, remethylates the cofactor using methyltetrahydrofolate.</text>
</comment>
<comment type="similarity">
    <text evidence="5">Belongs to the vitamin-B12 dependent methionine synthase family.</text>
</comment>
<evidence type="ECO:0000256" key="4">
    <source>
        <dbReference type="ARBA" id="ARBA00005178"/>
    </source>
</evidence>
<evidence type="ECO:0000256" key="5">
    <source>
        <dbReference type="ARBA" id="ARBA00010398"/>
    </source>
</evidence>
<dbReference type="PIRSF" id="PIRSF000381">
    <property type="entry name" value="MetH"/>
    <property type="match status" value="1"/>
</dbReference>
<dbReference type="PANTHER" id="PTHR45833">
    <property type="entry name" value="METHIONINE SYNTHASE"/>
    <property type="match status" value="1"/>
</dbReference>
<evidence type="ECO:0000256" key="1">
    <source>
        <dbReference type="ARBA" id="ARBA00001700"/>
    </source>
</evidence>
<feature type="domain" description="B12-binding" evidence="27">
    <location>
        <begin position="721"/>
        <end position="865"/>
    </location>
</feature>
<evidence type="ECO:0000259" key="26">
    <source>
        <dbReference type="PROSITE" id="PS50974"/>
    </source>
</evidence>
<dbReference type="PROSITE" id="PS50970">
    <property type="entry name" value="HCY"/>
    <property type="match status" value="1"/>
</dbReference>
<comment type="catalytic activity">
    <reaction evidence="1 20">
        <text>(6S)-5-methyl-5,6,7,8-tetrahydrofolate + L-homocysteine = (6S)-5,6,7,8-tetrahydrofolate + L-methionine</text>
        <dbReference type="Rhea" id="RHEA:11172"/>
        <dbReference type="ChEBI" id="CHEBI:18608"/>
        <dbReference type="ChEBI" id="CHEBI:57453"/>
        <dbReference type="ChEBI" id="CHEBI:57844"/>
        <dbReference type="ChEBI" id="CHEBI:58199"/>
        <dbReference type="EC" id="2.1.1.13"/>
    </reaction>
</comment>
<dbReference type="InterPro" id="IPR033706">
    <property type="entry name" value="Met_synthase_B12-bd"/>
</dbReference>
<dbReference type="GO" id="GO:0005829">
    <property type="term" value="C:cytosol"/>
    <property type="evidence" value="ECO:0007669"/>
    <property type="project" value="TreeGrafter"/>
</dbReference>
<organism evidence="29 30">
    <name type="scientific">Granulibacter bethesdensis</name>
    <dbReference type="NCBI Taxonomy" id="364410"/>
    <lineage>
        <taxon>Bacteria</taxon>
        <taxon>Pseudomonadati</taxon>
        <taxon>Pseudomonadota</taxon>
        <taxon>Alphaproteobacteria</taxon>
        <taxon>Acetobacterales</taxon>
        <taxon>Acetobacteraceae</taxon>
        <taxon>Granulibacter</taxon>
    </lineage>
</organism>
<dbReference type="InterPro" id="IPR000489">
    <property type="entry name" value="Pterin-binding_dom"/>
</dbReference>
<dbReference type="SUPFAM" id="SSF82282">
    <property type="entry name" value="Homocysteine S-methyltransferase"/>
    <property type="match status" value="1"/>
</dbReference>
<evidence type="ECO:0000256" key="11">
    <source>
        <dbReference type="ARBA" id="ARBA00022679"/>
    </source>
</evidence>
<feature type="domain" description="Pterin-binding" evidence="25">
    <location>
        <begin position="343"/>
        <end position="599"/>
    </location>
</feature>
<dbReference type="SUPFAM" id="SSF47644">
    <property type="entry name" value="Methionine synthase domain"/>
    <property type="match status" value="1"/>
</dbReference>
<dbReference type="RefSeq" id="WP_072571725.1">
    <property type="nucleotide sequence ID" value="NZ_CP018191.1"/>
</dbReference>
<evidence type="ECO:0000313" key="29">
    <source>
        <dbReference type="EMBL" id="APH53374.1"/>
    </source>
</evidence>
<dbReference type="Pfam" id="PF02607">
    <property type="entry name" value="B12-binding_2"/>
    <property type="match status" value="1"/>
</dbReference>
<evidence type="ECO:0000259" key="25">
    <source>
        <dbReference type="PROSITE" id="PS50972"/>
    </source>
</evidence>
<keyword evidence="17 20" id="KW-0170">Cobalt</keyword>
<evidence type="ECO:0000256" key="14">
    <source>
        <dbReference type="ARBA" id="ARBA00022737"/>
    </source>
</evidence>
<dbReference type="NCBIfam" id="TIGR02082">
    <property type="entry name" value="metH"/>
    <property type="match status" value="1"/>
</dbReference>
<dbReference type="FunFam" id="3.20.20.330:FF:000001">
    <property type="entry name" value="Methionine synthase"/>
    <property type="match status" value="1"/>
</dbReference>
<dbReference type="InterPro" id="IPR037010">
    <property type="entry name" value="VitB12-dep_Met_synth_activ_sf"/>
</dbReference>
<evidence type="ECO:0000256" key="2">
    <source>
        <dbReference type="ARBA" id="ARBA00001947"/>
    </source>
</evidence>
<dbReference type="PROSITE" id="PS50972">
    <property type="entry name" value="PTERIN_BINDING"/>
    <property type="match status" value="1"/>
</dbReference>
<keyword evidence="16 20" id="KW-0486">Methionine biosynthesis</keyword>
<dbReference type="Pfam" id="PF02310">
    <property type="entry name" value="B12-binding"/>
    <property type="match status" value="1"/>
</dbReference>
<dbReference type="GO" id="GO:0046653">
    <property type="term" value="P:tetrahydrofolate metabolic process"/>
    <property type="evidence" value="ECO:0007669"/>
    <property type="project" value="TreeGrafter"/>
</dbReference>
<comment type="pathway">
    <text evidence="4 20">Amino-acid biosynthesis; L-methionine biosynthesis via de novo pathway; L-methionine from L-homocysteine (MetH route): step 1/1.</text>
</comment>
<dbReference type="SUPFAM" id="SSF52242">
    <property type="entry name" value="Cobalamin (vitamin B12)-binding domain"/>
    <property type="match status" value="1"/>
</dbReference>
<evidence type="ECO:0000256" key="17">
    <source>
        <dbReference type="ARBA" id="ARBA00023285"/>
    </source>
</evidence>
<keyword evidence="10 20" id="KW-0846">Cobalamin</keyword>
<dbReference type="InterPro" id="IPR003726">
    <property type="entry name" value="HCY_dom"/>
</dbReference>
<feature type="domain" description="Hcy-binding" evidence="24">
    <location>
        <begin position="3"/>
        <end position="305"/>
    </location>
</feature>
<dbReference type="Pfam" id="PF02965">
    <property type="entry name" value="Met_synt_B12"/>
    <property type="match status" value="1"/>
</dbReference>
<evidence type="ECO:0000256" key="19">
    <source>
        <dbReference type="NCBIfam" id="TIGR02082"/>
    </source>
</evidence>
<feature type="domain" description="AdoMet activation" evidence="26">
    <location>
        <begin position="877"/>
        <end position="1163"/>
    </location>
</feature>
<evidence type="ECO:0000256" key="23">
    <source>
        <dbReference type="PROSITE-ProRule" id="PRU00333"/>
    </source>
</evidence>
<dbReference type="GO" id="GO:0008705">
    <property type="term" value="F:methionine synthase activity"/>
    <property type="evidence" value="ECO:0007669"/>
    <property type="project" value="UniProtKB-UniRule"/>
</dbReference>
<dbReference type="EMBL" id="CP018191">
    <property type="protein sequence ID" value="APH53374.1"/>
    <property type="molecule type" value="Genomic_DNA"/>
</dbReference>
<dbReference type="InterPro" id="IPR003759">
    <property type="entry name" value="Cbl-bd_cap"/>
</dbReference>
<keyword evidence="8 20" id="KW-0489">Methyltransferase</keyword>
<evidence type="ECO:0000259" key="24">
    <source>
        <dbReference type="PROSITE" id="PS50970"/>
    </source>
</evidence>
<dbReference type="SMART" id="SM01018">
    <property type="entry name" value="B12-binding_2"/>
    <property type="match status" value="1"/>
</dbReference>
<dbReference type="InterPro" id="IPR011005">
    <property type="entry name" value="Dihydropteroate_synth-like_sf"/>
</dbReference>
<evidence type="ECO:0000259" key="28">
    <source>
        <dbReference type="PROSITE" id="PS51337"/>
    </source>
</evidence>
<dbReference type="EC" id="2.1.1.13" evidence="6 19"/>
<evidence type="ECO:0000256" key="6">
    <source>
        <dbReference type="ARBA" id="ARBA00012032"/>
    </source>
</evidence>
<feature type="binding site" evidence="22">
    <location>
        <position position="836"/>
    </location>
    <ligand>
        <name>methylcob(III)alamin</name>
        <dbReference type="ChEBI" id="CHEBI:28115"/>
    </ligand>
</feature>
<dbReference type="InterPro" id="IPR050554">
    <property type="entry name" value="Met_Synthase/Corrinoid"/>
</dbReference>
<dbReference type="Gene3D" id="3.10.196.10">
    <property type="entry name" value="Vitamin B12-dependent methionine synthase, activation domain"/>
    <property type="match status" value="2"/>
</dbReference>
<dbReference type="Gene3D" id="3.20.20.330">
    <property type="entry name" value="Homocysteine-binding-like domain"/>
    <property type="match status" value="1"/>
</dbReference>
<dbReference type="PANTHER" id="PTHR45833:SF1">
    <property type="entry name" value="METHIONINE SYNTHASE"/>
    <property type="match status" value="1"/>
</dbReference>
<comment type="cofactor">
    <cofactor evidence="2 20 23">
        <name>Zn(2+)</name>
        <dbReference type="ChEBI" id="CHEBI:29105"/>
    </cofactor>
</comment>
<dbReference type="GO" id="GO:0008270">
    <property type="term" value="F:zinc ion binding"/>
    <property type="evidence" value="ECO:0007669"/>
    <property type="project" value="UniProtKB-UniRule"/>
</dbReference>
<dbReference type="FunFam" id="3.20.20.20:FF:000007">
    <property type="entry name" value="Methionine synthase"/>
    <property type="match status" value="1"/>
</dbReference>
<dbReference type="GO" id="GO:0031419">
    <property type="term" value="F:cobalamin binding"/>
    <property type="evidence" value="ECO:0007669"/>
    <property type="project" value="UniProtKB-UniRule"/>
</dbReference>
<dbReference type="FunFam" id="1.10.1240.10:FF:000001">
    <property type="entry name" value="Methionine synthase"/>
    <property type="match status" value="1"/>
</dbReference>
<comment type="domain">
    <text evidence="20">Modular enzyme with four functionally distinct domains. The isolated Hcy-binding domain catalyzes methyl transfer from free methylcobalamin to homocysteine. The Hcy-binding domain in association with the pterin-binding domain catalyzes the methylation of cob(I)alamin by methyltetrahydrofolate and the methylation of homocysteine. The B12-binding domain binds the cofactor. The AdoMet activation domain binds S-adenosyl-L-methionine. Under aerobic conditions cob(I)alamin can be converted to inactive cob(II)alamin. Reductive methylation by S-adenosyl-L-methionine and flavodoxin regenerates methylcobalamin.</text>
</comment>
<dbReference type="PROSITE" id="PS51332">
    <property type="entry name" value="B12_BINDING"/>
    <property type="match status" value="1"/>
</dbReference>
<feature type="binding site" evidence="22">
    <location>
        <begin position="1160"/>
        <end position="1161"/>
    </location>
    <ligand>
        <name>S-adenosyl-L-methionine</name>
        <dbReference type="ChEBI" id="CHEBI:59789"/>
    </ligand>
</feature>
<dbReference type="Proteomes" id="UP000182373">
    <property type="component" value="Chromosome"/>
</dbReference>
<keyword evidence="12 20" id="KW-0949">S-adenosyl-L-methionine</keyword>